<dbReference type="SUPFAM" id="SSF55186">
    <property type="entry name" value="ThrRS/AlaRS common domain"/>
    <property type="match status" value="1"/>
</dbReference>
<comment type="caution">
    <text evidence="14">The sequence shown here is derived from an EMBL/GenBank/DDBJ whole genome shotgun (WGS) entry which is preliminary data.</text>
</comment>
<feature type="binding site" evidence="12">
    <location>
        <position position="456"/>
    </location>
    <ligand>
        <name>Zn(2+)</name>
        <dbReference type="ChEBI" id="CHEBI:29105"/>
        <note>catalytic</note>
    </ligand>
</feature>
<comment type="catalytic activity">
    <reaction evidence="11 12">
        <text>tRNA(Thr) + L-threonine + ATP = L-threonyl-tRNA(Thr) + AMP + diphosphate + H(+)</text>
        <dbReference type="Rhea" id="RHEA:24624"/>
        <dbReference type="Rhea" id="RHEA-COMP:9670"/>
        <dbReference type="Rhea" id="RHEA-COMP:9704"/>
        <dbReference type="ChEBI" id="CHEBI:15378"/>
        <dbReference type="ChEBI" id="CHEBI:30616"/>
        <dbReference type="ChEBI" id="CHEBI:33019"/>
        <dbReference type="ChEBI" id="CHEBI:57926"/>
        <dbReference type="ChEBI" id="CHEBI:78442"/>
        <dbReference type="ChEBI" id="CHEBI:78534"/>
        <dbReference type="ChEBI" id="CHEBI:456215"/>
        <dbReference type="EC" id="6.1.1.3"/>
    </reaction>
</comment>
<sequence length="592" mass="69410">MDKQREYLNNLRHSCAHLLAAAVIELWPDTKRAIGPAIENGFYFDFEFKNPISESDFPKIEQKMHEIVTRWKSFERHELNKEQAKKQYPNNPFKQELIDEFSQKGEKLIFYKSGDYWDLCRGGHIDHPAGGLKHFKLLSIAGAYWRGDEKNKMLTRIYGTCFPTKEELDKYLWQQEEAKKRDHRKLGKILDLWTFSDLVGSGLPLFTPKGALVRNLINKFVEDLQVKQGINQVWTPQFNKAELFKLSGHYDKYRENMFKVHSNYSKEEFYLKPMNCPQHTQIYASKPRSYKDLPIRLADFAMLYRDEKPGELLGLVRSRSFSQDDCHIFCREDQVVEEMNKALDMTKQIMDAFGFAYKYRLSVRDPHHSEKYIGDENTWKKSEKISEEILKNRKIEYFVGLGEAAFYAPKLDLIAKDSLDREWQLSTLQIDYFMPRRFKLSYVDDKGKEQTPVMLHRAILGSSERLMGILLEHHAGAFPLWLSPIQVAVLPISVKQINYSQKIKDILENYDIRSELYSENKTINAKIREATLQKIPYMAIIGDKEASKSNISNLLLEKTVFVSVRTREGKDLRMISLEKFIKILKDQIKNFS</sequence>
<keyword evidence="3 12" id="KW-0436">Ligase</keyword>
<dbReference type="Gene3D" id="3.30.54.20">
    <property type="match status" value="1"/>
</dbReference>
<keyword evidence="6 12" id="KW-0862">Zinc</keyword>
<dbReference type="FunFam" id="3.30.930.10:FF:000002">
    <property type="entry name" value="Threonine--tRNA ligase"/>
    <property type="match status" value="1"/>
</dbReference>
<dbReference type="Pfam" id="PF07973">
    <property type="entry name" value="tRNA_SAD"/>
    <property type="match status" value="1"/>
</dbReference>
<dbReference type="PROSITE" id="PS50862">
    <property type="entry name" value="AA_TRNA_LIGASE_II"/>
    <property type="match status" value="1"/>
</dbReference>
<dbReference type="Pfam" id="PF03129">
    <property type="entry name" value="HGTP_anticodon"/>
    <property type="match status" value="1"/>
</dbReference>
<dbReference type="HAMAP" id="MF_00184">
    <property type="entry name" value="Thr_tRNA_synth"/>
    <property type="match status" value="1"/>
</dbReference>
<dbReference type="InterPro" id="IPR002314">
    <property type="entry name" value="aa-tRNA-synt_IIb"/>
</dbReference>
<evidence type="ECO:0000256" key="3">
    <source>
        <dbReference type="ARBA" id="ARBA00022598"/>
    </source>
</evidence>
<dbReference type="SMART" id="SM00863">
    <property type="entry name" value="tRNA_SAD"/>
    <property type="match status" value="1"/>
</dbReference>
<dbReference type="Proteomes" id="UP000178040">
    <property type="component" value="Unassembled WGS sequence"/>
</dbReference>
<dbReference type="GO" id="GO:0046872">
    <property type="term" value="F:metal ion binding"/>
    <property type="evidence" value="ECO:0007669"/>
    <property type="project" value="UniProtKB-KW"/>
</dbReference>
<comment type="subcellular location">
    <subcellularLocation>
        <location evidence="12">Cytoplasm</location>
    </subcellularLocation>
</comment>
<dbReference type="InterPro" id="IPR006195">
    <property type="entry name" value="aa-tRNA-synth_II"/>
</dbReference>
<dbReference type="InterPro" id="IPR002320">
    <property type="entry name" value="Thr-tRNA-ligase_IIa"/>
</dbReference>
<comment type="caution">
    <text evidence="12">Lacks conserved residue(s) required for the propagation of feature annotation.</text>
</comment>
<protein>
    <recommendedName>
        <fullName evidence="12">Threonine--tRNA ligase</fullName>
        <ecNumber evidence="12">6.1.1.3</ecNumber>
    </recommendedName>
    <alternativeName>
        <fullName evidence="12">Threonyl-tRNA synthetase</fullName>
        <shortName evidence="12">ThrRS</shortName>
    </alternativeName>
</protein>
<dbReference type="EC" id="6.1.1.3" evidence="12"/>
<keyword evidence="10 12" id="KW-0030">Aminoacyl-tRNA synthetase</keyword>
<dbReference type="InterPro" id="IPR045864">
    <property type="entry name" value="aa-tRNA-synth_II/BPL/LPL"/>
</dbReference>
<keyword evidence="9 12" id="KW-0648">Protein biosynthesis</keyword>
<gene>
    <name evidence="12" type="primary">thrS</name>
    <name evidence="14" type="ORF">A3B40_03980</name>
</gene>
<evidence type="ECO:0000256" key="11">
    <source>
        <dbReference type="ARBA" id="ARBA00049515"/>
    </source>
</evidence>
<feature type="binding site" evidence="12">
    <location>
        <position position="327"/>
    </location>
    <ligand>
        <name>Zn(2+)</name>
        <dbReference type="ChEBI" id="CHEBI:29105"/>
        <note>catalytic</note>
    </ligand>
</feature>
<proteinExistence type="inferred from homology"/>
<evidence type="ECO:0000256" key="5">
    <source>
        <dbReference type="ARBA" id="ARBA00022741"/>
    </source>
</evidence>
<dbReference type="PANTHER" id="PTHR11451">
    <property type="entry name" value="THREONINE-TRNA LIGASE"/>
    <property type="match status" value="1"/>
</dbReference>
<accession>A0A1F7IKQ0</accession>
<dbReference type="SUPFAM" id="SSF55681">
    <property type="entry name" value="Class II aaRS and biotin synthetases"/>
    <property type="match status" value="1"/>
</dbReference>
<dbReference type="CDD" id="cd00860">
    <property type="entry name" value="ThrRS_anticodon"/>
    <property type="match status" value="1"/>
</dbReference>
<dbReference type="FunFam" id="3.30.980.10:FF:000005">
    <property type="entry name" value="Threonyl-tRNA synthetase, mitochondrial"/>
    <property type="match status" value="1"/>
</dbReference>
<dbReference type="GO" id="GO:0006435">
    <property type="term" value="P:threonyl-tRNA aminoacylation"/>
    <property type="evidence" value="ECO:0007669"/>
    <property type="project" value="UniProtKB-UniRule"/>
</dbReference>
<evidence type="ECO:0000313" key="14">
    <source>
        <dbReference type="EMBL" id="OGK43939.1"/>
    </source>
</evidence>
<evidence type="ECO:0000256" key="9">
    <source>
        <dbReference type="ARBA" id="ARBA00022917"/>
    </source>
</evidence>
<dbReference type="Gene3D" id="3.30.930.10">
    <property type="entry name" value="Bira Bifunctional Protein, Domain 2"/>
    <property type="match status" value="1"/>
</dbReference>
<organism evidence="14 15">
    <name type="scientific">Candidatus Roizmanbacteria bacterium RIFCSPLOWO2_01_FULL_37_16</name>
    <dbReference type="NCBI Taxonomy" id="1802058"/>
    <lineage>
        <taxon>Bacteria</taxon>
        <taxon>Candidatus Roizmaniibacteriota</taxon>
    </lineage>
</organism>
<evidence type="ECO:0000256" key="1">
    <source>
        <dbReference type="ARBA" id="ARBA00008226"/>
    </source>
</evidence>
<evidence type="ECO:0000256" key="12">
    <source>
        <dbReference type="HAMAP-Rule" id="MF_00184"/>
    </source>
</evidence>
<dbReference type="GO" id="GO:0000049">
    <property type="term" value="F:tRNA binding"/>
    <property type="evidence" value="ECO:0007669"/>
    <property type="project" value="UniProtKB-KW"/>
</dbReference>
<name>A0A1F7IKQ0_9BACT</name>
<feature type="domain" description="Aminoacyl-transfer RNA synthetases class-II family profile" evidence="13">
    <location>
        <begin position="208"/>
        <end position="479"/>
    </location>
</feature>
<comment type="subunit">
    <text evidence="12">Homodimer.</text>
</comment>
<evidence type="ECO:0000256" key="6">
    <source>
        <dbReference type="ARBA" id="ARBA00022833"/>
    </source>
</evidence>
<dbReference type="PANTHER" id="PTHR11451:SF44">
    <property type="entry name" value="THREONINE--TRNA LIGASE, CHLOROPLASTIC_MITOCHONDRIAL 2"/>
    <property type="match status" value="1"/>
</dbReference>
<dbReference type="Gene3D" id="3.40.50.800">
    <property type="entry name" value="Anticodon-binding domain"/>
    <property type="match status" value="1"/>
</dbReference>
<keyword evidence="4 12" id="KW-0479">Metal-binding</keyword>
<dbReference type="AlphaFoldDB" id="A0A1F7IKQ0"/>
<evidence type="ECO:0000259" key="13">
    <source>
        <dbReference type="PROSITE" id="PS50862"/>
    </source>
</evidence>
<evidence type="ECO:0000313" key="15">
    <source>
        <dbReference type="Proteomes" id="UP000178040"/>
    </source>
</evidence>
<dbReference type="InterPro" id="IPR004154">
    <property type="entry name" value="Anticodon-bd"/>
</dbReference>
<dbReference type="InterPro" id="IPR018163">
    <property type="entry name" value="Thr/Ala-tRNA-synth_IIc_edit"/>
</dbReference>
<keyword evidence="7 12" id="KW-0067">ATP-binding</keyword>
<evidence type="ECO:0000256" key="2">
    <source>
        <dbReference type="ARBA" id="ARBA00022555"/>
    </source>
</evidence>
<dbReference type="SUPFAM" id="SSF52954">
    <property type="entry name" value="Class II aaRS ABD-related"/>
    <property type="match status" value="1"/>
</dbReference>
<keyword evidence="5 12" id="KW-0547">Nucleotide-binding</keyword>
<dbReference type="InterPro" id="IPR033728">
    <property type="entry name" value="ThrRS_core"/>
</dbReference>
<dbReference type="CDD" id="cd00771">
    <property type="entry name" value="ThrRS_core"/>
    <property type="match status" value="1"/>
</dbReference>
<evidence type="ECO:0000256" key="8">
    <source>
        <dbReference type="ARBA" id="ARBA00022884"/>
    </source>
</evidence>
<dbReference type="PRINTS" id="PR01047">
    <property type="entry name" value="TRNASYNTHTHR"/>
</dbReference>
<feature type="binding site" evidence="12">
    <location>
        <position position="276"/>
    </location>
    <ligand>
        <name>Zn(2+)</name>
        <dbReference type="ChEBI" id="CHEBI:29105"/>
        <note>catalytic</note>
    </ligand>
</feature>
<dbReference type="NCBIfam" id="TIGR00418">
    <property type="entry name" value="thrS"/>
    <property type="match status" value="1"/>
</dbReference>
<dbReference type="EMBL" id="MGAI01000035">
    <property type="protein sequence ID" value="OGK43939.1"/>
    <property type="molecule type" value="Genomic_DNA"/>
</dbReference>
<dbReference type="GO" id="GO:0005524">
    <property type="term" value="F:ATP binding"/>
    <property type="evidence" value="ECO:0007669"/>
    <property type="project" value="UniProtKB-UniRule"/>
</dbReference>
<dbReference type="GO" id="GO:0005737">
    <property type="term" value="C:cytoplasm"/>
    <property type="evidence" value="ECO:0007669"/>
    <property type="project" value="UniProtKB-SubCell"/>
</dbReference>
<dbReference type="InterPro" id="IPR036621">
    <property type="entry name" value="Anticodon-bd_dom_sf"/>
</dbReference>
<dbReference type="Gene3D" id="3.30.980.10">
    <property type="entry name" value="Threonyl-trna Synthetase, Chain A, domain 2"/>
    <property type="match status" value="1"/>
</dbReference>
<evidence type="ECO:0000256" key="4">
    <source>
        <dbReference type="ARBA" id="ARBA00022723"/>
    </source>
</evidence>
<comment type="cofactor">
    <cofactor evidence="12">
        <name>Zn(2+)</name>
        <dbReference type="ChEBI" id="CHEBI:29105"/>
    </cofactor>
    <text evidence="12">Binds 1 zinc ion per subunit.</text>
</comment>
<dbReference type="Pfam" id="PF00587">
    <property type="entry name" value="tRNA-synt_2b"/>
    <property type="match status" value="1"/>
</dbReference>
<dbReference type="InterPro" id="IPR047246">
    <property type="entry name" value="ThrRS_anticodon"/>
</dbReference>
<keyword evidence="8 12" id="KW-0694">RNA-binding</keyword>
<dbReference type="InterPro" id="IPR012947">
    <property type="entry name" value="tRNA_SAD"/>
</dbReference>
<evidence type="ECO:0000256" key="10">
    <source>
        <dbReference type="ARBA" id="ARBA00023146"/>
    </source>
</evidence>
<evidence type="ECO:0000256" key="7">
    <source>
        <dbReference type="ARBA" id="ARBA00022840"/>
    </source>
</evidence>
<keyword evidence="2 12" id="KW-0820">tRNA-binding</keyword>
<reference evidence="14 15" key="1">
    <citation type="journal article" date="2016" name="Nat. Commun.">
        <title>Thousands of microbial genomes shed light on interconnected biogeochemical processes in an aquifer system.</title>
        <authorList>
            <person name="Anantharaman K."/>
            <person name="Brown C.T."/>
            <person name="Hug L.A."/>
            <person name="Sharon I."/>
            <person name="Castelle C.J."/>
            <person name="Probst A.J."/>
            <person name="Thomas B.C."/>
            <person name="Singh A."/>
            <person name="Wilkins M.J."/>
            <person name="Karaoz U."/>
            <person name="Brodie E.L."/>
            <person name="Williams K.H."/>
            <person name="Hubbard S.S."/>
            <person name="Banfield J.F."/>
        </authorList>
    </citation>
    <scope>NUCLEOTIDE SEQUENCE [LARGE SCALE GENOMIC DNA]</scope>
</reference>
<comment type="similarity">
    <text evidence="1 12">Belongs to the class-II aminoacyl-tRNA synthetase family.</text>
</comment>
<dbReference type="GO" id="GO:0004829">
    <property type="term" value="F:threonine-tRNA ligase activity"/>
    <property type="evidence" value="ECO:0007669"/>
    <property type="project" value="UniProtKB-UniRule"/>
</dbReference>
<keyword evidence="12" id="KW-0963">Cytoplasm</keyword>